<dbReference type="Gramene" id="ONIVA03G39650.1">
    <property type="protein sequence ID" value="ONIVA03G39650.1"/>
    <property type="gene ID" value="ONIVA03G39650"/>
</dbReference>
<keyword evidence="8" id="KW-0407">Ion channel</keyword>
<comment type="subcellular location">
    <subcellularLocation>
        <location evidence="1">Membrane</location>
        <topology evidence="1">Multi-pass membrane protein</topology>
    </subcellularLocation>
</comment>
<dbReference type="STRING" id="4536.A0A0E0GVB1"/>
<evidence type="ECO:0000256" key="2">
    <source>
        <dbReference type="ARBA" id="ARBA00007079"/>
    </source>
</evidence>
<dbReference type="OMA" id="IVINFEY"/>
<evidence type="ECO:0000256" key="7">
    <source>
        <dbReference type="ARBA" id="ARBA00023136"/>
    </source>
</evidence>
<keyword evidence="7 9" id="KW-0472">Membrane</keyword>
<keyword evidence="3" id="KW-0813">Transport</keyword>
<evidence type="ECO:0000256" key="6">
    <source>
        <dbReference type="ARBA" id="ARBA00023065"/>
    </source>
</evidence>
<keyword evidence="4 9" id="KW-0812">Transmembrane</keyword>
<keyword evidence="11" id="KW-1185">Reference proteome</keyword>
<evidence type="ECO:0000313" key="10">
    <source>
        <dbReference type="EnsemblPlants" id="ONIVA03G39650.1"/>
    </source>
</evidence>
<dbReference type="Proteomes" id="UP000006591">
    <property type="component" value="Chromosome 3"/>
</dbReference>
<dbReference type="HOGENOM" id="CLU_020841_2_0_1"/>
<evidence type="ECO:0000313" key="11">
    <source>
        <dbReference type="Proteomes" id="UP000006591"/>
    </source>
</evidence>
<dbReference type="EnsemblPlants" id="ONIVA03G39650.1">
    <property type="protein sequence ID" value="ONIVA03G39650.1"/>
    <property type="gene ID" value="ONIVA03G39650"/>
</dbReference>
<keyword evidence="6" id="KW-0406">Ion transport</keyword>
<evidence type="ECO:0000256" key="4">
    <source>
        <dbReference type="ARBA" id="ARBA00022692"/>
    </source>
</evidence>
<dbReference type="AlphaFoldDB" id="A0A0E0GVB1"/>
<feature type="transmembrane region" description="Helical" evidence="9">
    <location>
        <begin position="107"/>
        <end position="129"/>
    </location>
</feature>
<organism evidence="10">
    <name type="scientific">Oryza nivara</name>
    <name type="common">Indian wild rice</name>
    <name type="synonym">Oryza sativa f. spontanea</name>
    <dbReference type="NCBI Taxonomy" id="4536"/>
    <lineage>
        <taxon>Eukaryota</taxon>
        <taxon>Viridiplantae</taxon>
        <taxon>Streptophyta</taxon>
        <taxon>Embryophyta</taxon>
        <taxon>Tracheophyta</taxon>
        <taxon>Spermatophyta</taxon>
        <taxon>Magnoliopsida</taxon>
        <taxon>Liliopsida</taxon>
        <taxon>Poales</taxon>
        <taxon>Poaceae</taxon>
        <taxon>BOP clade</taxon>
        <taxon>Oryzoideae</taxon>
        <taxon>Oryzeae</taxon>
        <taxon>Oryzinae</taxon>
        <taxon>Oryza</taxon>
    </lineage>
</organism>
<dbReference type="GO" id="GO:0016020">
    <property type="term" value="C:membrane"/>
    <property type="evidence" value="ECO:0007669"/>
    <property type="project" value="UniProtKB-SubCell"/>
</dbReference>
<dbReference type="PANTHER" id="PTHR31086">
    <property type="entry name" value="ALUMINUM-ACTIVATED MALATE TRANSPORTER 10"/>
    <property type="match status" value="1"/>
</dbReference>
<evidence type="ECO:0000256" key="9">
    <source>
        <dbReference type="SAM" id="Phobius"/>
    </source>
</evidence>
<comment type="similarity">
    <text evidence="2">Belongs to the aromatic acid exporter (TC 2.A.85) family.</text>
</comment>
<protein>
    <submittedName>
        <fullName evidence="10">Uncharacterized protein</fullName>
    </submittedName>
</protein>
<dbReference type="Pfam" id="PF11744">
    <property type="entry name" value="ALMT"/>
    <property type="match status" value="2"/>
</dbReference>
<evidence type="ECO:0000256" key="8">
    <source>
        <dbReference type="ARBA" id="ARBA00023303"/>
    </source>
</evidence>
<evidence type="ECO:0000256" key="5">
    <source>
        <dbReference type="ARBA" id="ARBA00022989"/>
    </source>
</evidence>
<dbReference type="InterPro" id="IPR020966">
    <property type="entry name" value="ALMT"/>
</dbReference>
<keyword evidence="5 9" id="KW-1133">Transmembrane helix</keyword>
<name>A0A0E0GVB1_ORYNI</name>
<reference evidence="10" key="2">
    <citation type="submission" date="2018-04" db="EMBL/GenBank/DDBJ databases">
        <title>OnivRS2 (Oryza nivara Reference Sequence Version 2).</title>
        <authorList>
            <person name="Zhang J."/>
            <person name="Kudrna D."/>
            <person name="Lee S."/>
            <person name="Talag J."/>
            <person name="Rajasekar S."/>
            <person name="Welchert J."/>
            <person name="Hsing Y.-I."/>
            <person name="Wing R.A."/>
        </authorList>
    </citation>
    <scope>NUCLEOTIDE SEQUENCE [LARGE SCALE GENOMIC DNA]</scope>
    <source>
        <strain evidence="10">SL10</strain>
    </source>
</reference>
<evidence type="ECO:0000256" key="3">
    <source>
        <dbReference type="ARBA" id="ARBA00022448"/>
    </source>
</evidence>
<evidence type="ECO:0000256" key="1">
    <source>
        <dbReference type="ARBA" id="ARBA00004141"/>
    </source>
</evidence>
<reference evidence="10" key="1">
    <citation type="submission" date="2015-04" db="UniProtKB">
        <authorList>
            <consortium name="EnsemblPlants"/>
        </authorList>
    </citation>
    <scope>IDENTIFICATION</scope>
    <source>
        <strain evidence="10">SL10</strain>
    </source>
</reference>
<sequence>MTVVLVFEYTVGGSMHKGLKRFAGTMSAAALALGMHWVASKSGVTLEPFVASGSVILMATAATFSRFIPTVNARFDYGVSIFVMTYSFVAVSGYRVDDLAALVLDRIATIAIGVIICLAVCTLICPVWAGQELGLLTARNMEKLASAVEACVEDYFADPTAAAARPRDGRPPHGRFGFRHPYDQYAKVGAAMRQCACCVEALISCAGASSRQRAPPPRLLGDACTRVGAWCARVLKEASACVATMTTSRGLGFAVAEMDAAVRELQSDLRALPPILAEEASETSLAEVISTSPLLCC</sequence>
<feature type="transmembrane region" description="Helical" evidence="9">
    <location>
        <begin position="51"/>
        <end position="68"/>
    </location>
</feature>
<dbReference type="GO" id="GO:0015743">
    <property type="term" value="P:malate transport"/>
    <property type="evidence" value="ECO:0007669"/>
    <property type="project" value="InterPro"/>
</dbReference>
<accession>A0A0E0GVB1</accession>
<proteinExistence type="inferred from homology"/>
<dbReference type="GO" id="GO:0034220">
    <property type="term" value="P:monoatomic ion transmembrane transport"/>
    <property type="evidence" value="ECO:0007669"/>
    <property type="project" value="UniProtKB-KW"/>
</dbReference>
<dbReference type="eggNOG" id="KOG4711">
    <property type="taxonomic scope" value="Eukaryota"/>
</dbReference>
<feature type="transmembrane region" description="Helical" evidence="9">
    <location>
        <begin position="75"/>
        <end position="95"/>
    </location>
</feature>
<feature type="transmembrane region" description="Helical" evidence="9">
    <location>
        <begin position="22"/>
        <end position="39"/>
    </location>
</feature>